<name>A0AA86M7F8_9ENTR</name>
<gene>
    <name evidence="1" type="ORF">ENKO_16570</name>
</gene>
<evidence type="ECO:0000313" key="1">
    <source>
        <dbReference type="EMBL" id="BCU55063.1"/>
    </source>
</evidence>
<proteinExistence type="predicted"/>
<reference evidence="1" key="1">
    <citation type="submission" date="2021-04" db="EMBL/GenBank/DDBJ databases">
        <title>Difference and commonality of drug resistance evolution in various bacteria. and drug sensitivity profiles.</title>
        <authorList>
            <person name="Maeda T."/>
            <person name="Shibai A."/>
            <person name="Kawada K."/>
            <person name="Kotani H."/>
            <person name="Tarusawa Y."/>
            <person name="Tanabe K."/>
            <person name="Furusawa C."/>
        </authorList>
    </citation>
    <scope>NUCLEOTIDE SEQUENCE</scope>
    <source>
        <strain evidence="1">JCM 8580</strain>
    </source>
</reference>
<sequence length="63" mass="6990">MFVCKSCDEKLTNSKMFGLVIGQIGREKFEQRGLNKGDVLAGALSGFRIACPNCSKTNWEYQA</sequence>
<accession>A0AA86M7F8</accession>
<evidence type="ECO:0000313" key="2">
    <source>
        <dbReference type="Proteomes" id="UP000682928"/>
    </source>
</evidence>
<organism evidence="1 2">
    <name type="scientific">Enterobacter kobei</name>
    <dbReference type="NCBI Taxonomy" id="208224"/>
    <lineage>
        <taxon>Bacteria</taxon>
        <taxon>Pseudomonadati</taxon>
        <taxon>Pseudomonadota</taxon>
        <taxon>Gammaproteobacteria</taxon>
        <taxon>Enterobacterales</taxon>
        <taxon>Enterobacteriaceae</taxon>
        <taxon>Enterobacter</taxon>
        <taxon>Enterobacter cloacae complex</taxon>
    </lineage>
</organism>
<dbReference type="RefSeq" id="WP_088218997.1">
    <property type="nucleotide sequence ID" value="NZ_AP024590.1"/>
</dbReference>
<dbReference type="AlphaFoldDB" id="A0AA86M7F8"/>
<protein>
    <submittedName>
        <fullName evidence="1">Uncharacterized protein</fullName>
    </submittedName>
</protein>
<dbReference type="Proteomes" id="UP000682928">
    <property type="component" value="Chromosome"/>
</dbReference>
<dbReference type="EMBL" id="AP024590">
    <property type="protein sequence ID" value="BCU55063.1"/>
    <property type="molecule type" value="Genomic_DNA"/>
</dbReference>